<feature type="domain" description="G" evidence="2">
    <location>
        <begin position="9"/>
        <end position="67"/>
    </location>
</feature>
<organism evidence="3 4">
    <name type="scientific">Hypholoma sublateritium (strain FD-334 SS-4)</name>
    <dbReference type="NCBI Taxonomy" id="945553"/>
    <lineage>
        <taxon>Eukaryota</taxon>
        <taxon>Fungi</taxon>
        <taxon>Dikarya</taxon>
        <taxon>Basidiomycota</taxon>
        <taxon>Agaricomycotina</taxon>
        <taxon>Agaricomycetes</taxon>
        <taxon>Agaricomycetidae</taxon>
        <taxon>Agaricales</taxon>
        <taxon>Agaricineae</taxon>
        <taxon>Strophariaceae</taxon>
        <taxon>Hypholoma</taxon>
    </lineage>
</organism>
<protein>
    <recommendedName>
        <fullName evidence="2">G domain-containing protein</fullName>
    </recommendedName>
</protein>
<keyword evidence="1" id="KW-0175">Coiled coil</keyword>
<dbReference type="Proteomes" id="UP000054270">
    <property type="component" value="Unassembled WGS sequence"/>
</dbReference>
<dbReference type="AlphaFoldDB" id="A0A0D2MGA4"/>
<gene>
    <name evidence="3" type="ORF">HYPSUDRAFT_54752</name>
</gene>
<proteinExistence type="predicted"/>
<dbReference type="InterPro" id="IPR006073">
    <property type="entry name" value="GTP-bd"/>
</dbReference>
<reference evidence="4" key="1">
    <citation type="submission" date="2014-04" db="EMBL/GenBank/DDBJ databases">
        <title>Evolutionary Origins and Diversification of the Mycorrhizal Mutualists.</title>
        <authorList>
            <consortium name="DOE Joint Genome Institute"/>
            <consortium name="Mycorrhizal Genomics Consortium"/>
            <person name="Kohler A."/>
            <person name="Kuo A."/>
            <person name="Nagy L.G."/>
            <person name="Floudas D."/>
            <person name="Copeland A."/>
            <person name="Barry K.W."/>
            <person name="Cichocki N."/>
            <person name="Veneault-Fourrey C."/>
            <person name="LaButti K."/>
            <person name="Lindquist E.A."/>
            <person name="Lipzen A."/>
            <person name="Lundell T."/>
            <person name="Morin E."/>
            <person name="Murat C."/>
            <person name="Riley R."/>
            <person name="Ohm R."/>
            <person name="Sun H."/>
            <person name="Tunlid A."/>
            <person name="Henrissat B."/>
            <person name="Grigoriev I.V."/>
            <person name="Hibbett D.S."/>
            <person name="Martin F."/>
        </authorList>
    </citation>
    <scope>NUCLEOTIDE SEQUENCE [LARGE SCALE GENOMIC DNA]</scope>
    <source>
        <strain evidence="4">FD-334 SS-4</strain>
    </source>
</reference>
<evidence type="ECO:0000256" key="1">
    <source>
        <dbReference type="SAM" id="Coils"/>
    </source>
</evidence>
<dbReference type="OMA" id="GLEACTE"/>
<name>A0A0D2MGA4_HYPSF</name>
<dbReference type="EMBL" id="KN817548">
    <property type="protein sequence ID" value="KJA22638.1"/>
    <property type="molecule type" value="Genomic_DNA"/>
</dbReference>
<evidence type="ECO:0000259" key="2">
    <source>
        <dbReference type="Pfam" id="PF01926"/>
    </source>
</evidence>
<dbReference type="Pfam" id="PF01926">
    <property type="entry name" value="MMR_HSR1"/>
    <property type="match status" value="1"/>
</dbReference>
<dbReference type="SUPFAM" id="SSF52540">
    <property type="entry name" value="P-loop containing nucleoside triphosphate hydrolases"/>
    <property type="match status" value="1"/>
</dbReference>
<accession>A0A0D2MGA4</accession>
<dbReference type="OrthoDB" id="8954335at2759"/>
<dbReference type="CDD" id="cd00882">
    <property type="entry name" value="Ras_like_GTPase"/>
    <property type="match status" value="1"/>
</dbReference>
<dbReference type="InterPro" id="IPR027417">
    <property type="entry name" value="P-loop_NTPase"/>
</dbReference>
<dbReference type="GO" id="GO:0005525">
    <property type="term" value="F:GTP binding"/>
    <property type="evidence" value="ECO:0007669"/>
    <property type="project" value="InterPro"/>
</dbReference>
<evidence type="ECO:0000313" key="4">
    <source>
        <dbReference type="Proteomes" id="UP000054270"/>
    </source>
</evidence>
<evidence type="ECO:0000313" key="3">
    <source>
        <dbReference type="EMBL" id="KJA22638.1"/>
    </source>
</evidence>
<keyword evidence="4" id="KW-1185">Reference proteome</keyword>
<feature type="coiled-coil region" evidence="1">
    <location>
        <begin position="223"/>
        <end position="283"/>
    </location>
</feature>
<sequence>MLRLTESRLMGPTGTGKSTFINLLTKDDNIRVGHDLESQTTNISTSVWHDEKSGLSVTLVDTPGFDDSRSDITDTDILQKIADFLQENSISTGNLISGGRNINGIIYLHRISDPRVGGAAKKNLRLFRELCGEDMLRNVRLVTTNWDNVSDKEGNSREAELASRIFKPLIDAGAKMVRHDKGPISAQSIMSTLVHQEPTAMKIQGELDAGIPLGDTSAGAVIIEEMKELKKKHDEEMQDLLKELQDATMANDEDLRAELAEERQKLEESMARAEQDQQRLTTLAYAPQGLPTETLPQTPFKITVDFGVGVEL</sequence>
<dbReference type="Gene3D" id="3.40.50.300">
    <property type="entry name" value="P-loop containing nucleotide triphosphate hydrolases"/>
    <property type="match status" value="1"/>
</dbReference>